<feature type="compositionally biased region" description="Low complexity" evidence="1">
    <location>
        <begin position="150"/>
        <end position="159"/>
    </location>
</feature>
<dbReference type="Gene3D" id="1.10.20.10">
    <property type="entry name" value="Histone, subunit A"/>
    <property type="match status" value="1"/>
</dbReference>
<protein>
    <submittedName>
        <fullName evidence="2">Uncharacterized protein</fullName>
    </submittedName>
</protein>
<reference evidence="3" key="1">
    <citation type="journal article" date="2023" name="Commun. Biol.">
        <title>Genome analysis of Parmales, the sister group of diatoms, reveals the evolutionary specialization of diatoms from phago-mixotrophs to photoautotrophs.</title>
        <authorList>
            <person name="Ban H."/>
            <person name="Sato S."/>
            <person name="Yoshikawa S."/>
            <person name="Yamada K."/>
            <person name="Nakamura Y."/>
            <person name="Ichinomiya M."/>
            <person name="Sato N."/>
            <person name="Blanc-Mathieu R."/>
            <person name="Endo H."/>
            <person name="Kuwata A."/>
            <person name="Ogata H."/>
        </authorList>
    </citation>
    <scope>NUCLEOTIDE SEQUENCE [LARGE SCALE GENOMIC DNA]</scope>
    <source>
        <strain evidence="3">NIES 3699</strain>
    </source>
</reference>
<feature type="compositionally biased region" description="Polar residues" evidence="1">
    <location>
        <begin position="122"/>
        <end position="133"/>
    </location>
</feature>
<keyword evidence="3" id="KW-1185">Reference proteome</keyword>
<evidence type="ECO:0000256" key="1">
    <source>
        <dbReference type="SAM" id="MobiDB-lite"/>
    </source>
</evidence>
<dbReference type="SUPFAM" id="SSF47113">
    <property type="entry name" value="Histone-fold"/>
    <property type="match status" value="1"/>
</dbReference>
<dbReference type="AlphaFoldDB" id="A0A9W7EU91"/>
<dbReference type="InterPro" id="IPR009072">
    <property type="entry name" value="Histone-fold"/>
</dbReference>
<gene>
    <name evidence="2" type="ORF">TrVE_jg3438</name>
</gene>
<feature type="region of interest" description="Disordered" evidence="1">
    <location>
        <begin position="122"/>
        <end position="159"/>
    </location>
</feature>
<dbReference type="GO" id="GO:0046982">
    <property type="term" value="F:protein heterodimerization activity"/>
    <property type="evidence" value="ECO:0007669"/>
    <property type="project" value="InterPro"/>
</dbReference>
<accession>A0A9W7EU91</accession>
<name>A0A9W7EU91_9STRA</name>
<dbReference type="EMBL" id="BRXX01000102">
    <property type="protein sequence ID" value="GMH90073.1"/>
    <property type="molecule type" value="Genomic_DNA"/>
</dbReference>
<sequence length="276" mass="29845">MNPTNYQQQKVYMPPATVGASLQQATLPPGTLAGAPLAFLAGLPPPPQIQQHYVNPHLQQQEQQQQAYVSKTHELASQHSYAEYLKLKSEQVKYLPSPSSAQLQTLNEISSKLSSIPPSTLSQSAAAYNTSPKSTSEGLLSPLPPPPTPSSSSSSSSKNVHLPSLSPCIGSKLSSLLTSISPSHTLTLPASTSILTLTDLFIDSLISDSLLLSLHRSSPQIDVSDLHIILKEKWGININNVGGVGNNMDYRVVEEEGRRIFEKGGIWEGGKKRKRY</sequence>
<proteinExistence type="predicted"/>
<dbReference type="Proteomes" id="UP001165160">
    <property type="component" value="Unassembled WGS sequence"/>
</dbReference>
<evidence type="ECO:0000313" key="2">
    <source>
        <dbReference type="EMBL" id="GMH90073.1"/>
    </source>
</evidence>
<evidence type="ECO:0000313" key="3">
    <source>
        <dbReference type="Proteomes" id="UP001165160"/>
    </source>
</evidence>
<organism evidence="2 3">
    <name type="scientific">Triparma verrucosa</name>
    <dbReference type="NCBI Taxonomy" id="1606542"/>
    <lineage>
        <taxon>Eukaryota</taxon>
        <taxon>Sar</taxon>
        <taxon>Stramenopiles</taxon>
        <taxon>Ochrophyta</taxon>
        <taxon>Bolidophyceae</taxon>
        <taxon>Parmales</taxon>
        <taxon>Triparmaceae</taxon>
        <taxon>Triparma</taxon>
    </lineage>
</organism>
<comment type="caution">
    <text evidence="2">The sequence shown here is derived from an EMBL/GenBank/DDBJ whole genome shotgun (WGS) entry which is preliminary data.</text>
</comment>